<dbReference type="GeneID" id="90039852"/>
<evidence type="ECO:0000256" key="2">
    <source>
        <dbReference type="ARBA" id="ARBA00022980"/>
    </source>
</evidence>
<sequence>MAQRLAYRKRNPYNTRSNKVKVVKTPGGKLVYQHVKKIASKPKCGGCEHFLPGIPALRPRQYATVSKPTKTVQRAYGGVYCGNCVRERIVRAFLIEEQKIVKKVVKTTAAAAPKAEKPKKKTAKK</sequence>
<proteinExistence type="inferred from homology"/>
<comment type="similarity">
    <text evidence="1">Belongs to the eukaryotic ribosomal protein eL34 family.</text>
</comment>
<comment type="caution">
    <text evidence="4">The sequence shown here is derived from an EMBL/GenBank/DDBJ whole genome shotgun (WGS) entry which is preliminary data.</text>
</comment>
<gene>
    <name evidence="4" type="ORF">BZA70DRAFT_291973</name>
</gene>
<dbReference type="PRINTS" id="PR01250">
    <property type="entry name" value="RIBOSOMALL34"/>
</dbReference>
<dbReference type="RefSeq" id="XP_064765852.1">
    <property type="nucleotide sequence ID" value="XM_064914340.1"/>
</dbReference>
<evidence type="ECO:0000256" key="3">
    <source>
        <dbReference type="ARBA" id="ARBA00023274"/>
    </source>
</evidence>
<evidence type="ECO:0000313" key="4">
    <source>
        <dbReference type="EMBL" id="KAK7202819.1"/>
    </source>
</evidence>
<keyword evidence="3" id="KW-0687">Ribonucleoprotein</keyword>
<name>A0ABR1EYZ1_9ASCO</name>
<protein>
    <submittedName>
        <fullName evidence="4">60S ribosomal protein L34</fullName>
    </submittedName>
</protein>
<dbReference type="EMBL" id="JBBJBU010000015">
    <property type="protein sequence ID" value="KAK7202819.1"/>
    <property type="molecule type" value="Genomic_DNA"/>
</dbReference>
<dbReference type="PANTHER" id="PTHR10759">
    <property type="entry name" value="60S RIBOSOMAL PROTEIN L34"/>
    <property type="match status" value="1"/>
</dbReference>
<dbReference type="GO" id="GO:0005840">
    <property type="term" value="C:ribosome"/>
    <property type="evidence" value="ECO:0007669"/>
    <property type="project" value="UniProtKB-KW"/>
</dbReference>
<dbReference type="Proteomes" id="UP001498771">
    <property type="component" value="Unassembled WGS sequence"/>
</dbReference>
<dbReference type="InterPro" id="IPR018065">
    <property type="entry name" value="Ribosomal_eL34_CS"/>
</dbReference>
<keyword evidence="2 4" id="KW-0689">Ribosomal protein</keyword>
<dbReference type="Pfam" id="PF01199">
    <property type="entry name" value="Ribosomal_L34e"/>
    <property type="match status" value="1"/>
</dbReference>
<organism evidence="4 5">
    <name type="scientific">Myxozyma melibiosi</name>
    <dbReference type="NCBI Taxonomy" id="54550"/>
    <lineage>
        <taxon>Eukaryota</taxon>
        <taxon>Fungi</taxon>
        <taxon>Dikarya</taxon>
        <taxon>Ascomycota</taxon>
        <taxon>Saccharomycotina</taxon>
        <taxon>Lipomycetes</taxon>
        <taxon>Lipomycetales</taxon>
        <taxon>Lipomycetaceae</taxon>
        <taxon>Myxozyma</taxon>
    </lineage>
</organism>
<dbReference type="Gene3D" id="6.20.370.70">
    <property type="match status" value="1"/>
</dbReference>
<dbReference type="Gene3D" id="6.20.340.10">
    <property type="match status" value="1"/>
</dbReference>
<accession>A0ABR1EYZ1</accession>
<dbReference type="PROSITE" id="PS01145">
    <property type="entry name" value="RIBOSOMAL_L34E"/>
    <property type="match status" value="1"/>
</dbReference>
<keyword evidence="5" id="KW-1185">Reference proteome</keyword>
<reference evidence="4 5" key="1">
    <citation type="submission" date="2024-03" db="EMBL/GenBank/DDBJ databases">
        <title>Genome-scale model development and genomic sequencing of the oleaginous clade Lipomyces.</title>
        <authorList>
            <consortium name="Lawrence Berkeley National Laboratory"/>
            <person name="Czajka J.J."/>
            <person name="Han Y."/>
            <person name="Kim J."/>
            <person name="Mondo S.J."/>
            <person name="Hofstad B.A."/>
            <person name="Robles A."/>
            <person name="Haridas S."/>
            <person name="Riley R."/>
            <person name="LaButti K."/>
            <person name="Pangilinan J."/>
            <person name="Andreopoulos W."/>
            <person name="Lipzen A."/>
            <person name="Yan J."/>
            <person name="Wang M."/>
            <person name="Ng V."/>
            <person name="Grigoriev I.V."/>
            <person name="Spatafora J.W."/>
            <person name="Magnuson J.K."/>
            <person name="Baker S.E."/>
            <person name="Pomraning K.R."/>
        </authorList>
    </citation>
    <scope>NUCLEOTIDE SEQUENCE [LARGE SCALE GENOMIC DNA]</scope>
    <source>
        <strain evidence="4 5">Phaff 52-87</strain>
    </source>
</reference>
<evidence type="ECO:0000313" key="5">
    <source>
        <dbReference type="Proteomes" id="UP001498771"/>
    </source>
</evidence>
<dbReference type="InterPro" id="IPR038562">
    <property type="entry name" value="Ribosomal_eL34_C_sf"/>
</dbReference>
<evidence type="ECO:0000256" key="1">
    <source>
        <dbReference type="ARBA" id="ARBA00009875"/>
    </source>
</evidence>
<dbReference type="InterPro" id="IPR008195">
    <property type="entry name" value="Ribosomal_eL34"/>
</dbReference>